<dbReference type="InParanoid" id="A0A0D0E5S1"/>
<evidence type="ECO:0000313" key="2">
    <source>
        <dbReference type="Proteomes" id="UP000054538"/>
    </source>
</evidence>
<name>A0A0D0E5S1_9AGAM</name>
<evidence type="ECO:0000313" key="1">
    <source>
        <dbReference type="EMBL" id="KIK96769.1"/>
    </source>
</evidence>
<keyword evidence="2" id="KW-1185">Reference proteome</keyword>
<proteinExistence type="predicted"/>
<dbReference type="EMBL" id="KN824969">
    <property type="protein sequence ID" value="KIK96769.1"/>
    <property type="molecule type" value="Genomic_DNA"/>
</dbReference>
<reference evidence="2" key="2">
    <citation type="submission" date="2015-01" db="EMBL/GenBank/DDBJ databases">
        <title>Evolutionary Origins and Diversification of the Mycorrhizal Mutualists.</title>
        <authorList>
            <consortium name="DOE Joint Genome Institute"/>
            <consortium name="Mycorrhizal Genomics Consortium"/>
            <person name="Kohler A."/>
            <person name="Kuo A."/>
            <person name="Nagy L.G."/>
            <person name="Floudas D."/>
            <person name="Copeland A."/>
            <person name="Barry K.W."/>
            <person name="Cichocki N."/>
            <person name="Veneault-Fourrey C."/>
            <person name="LaButti K."/>
            <person name="Lindquist E.A."/>
            <person name="Lipzen A."/>
            <person name="Lundell T."/>
            <person name="Morin E."/>
            <person name="Murat C."/>
            <person name="Riley R."/>
            <person name="Ohm R."/>
            <person name="Sun H."/>
            <person name="Tunlid A."/>
            <person name="Henrissat B."/>
            <person name="Grigoriev I.V."/>
            <person name="Hibbett D.S."/>
            <person name="Martin F."/>
        </authorList>
    </citation>
    <scope>NUCLEOTIDE SEQUENCE [LARGE SCALE GENOMIC DNA]</scope>
    <source>
        <strain evidence="2">Ve08.2h10</strain>
    </source>
</reference>
<accession>A0A0D0E5S1</accession>
<gene>
    <name evidence="1" type="ORF">PAXRUDRAFT_10602</name>
</gene>
<protein>
    <submittedName>
        <fullName evidence="1">Uncharacterized protein</fullName>
    </submittedName>
</protein>
<reference evidence="1 2" key="1">
    <citation type="submission" date="2014-04" db="EMBL/GenBank/DDBJ databases">
        <authorList>
            <consortium name="DOE Joint Genome Institute"/>
            <person name="Kuo A."/>
            <person name="Kohler A."/>
            <person name="Jargeat P."/>
            <person name="Nagy L.G."/>
            <person name="Floudas D."/>
            <person name="Copeland A."/>
            <person name="Barry K.W."/>
            <person name="Cichocki N."/>
            <person name="Veneault-Fourrey C."/>
            <person name="LaButti K."/>
            <person name="Lindquist E.A."/>
            <person name="Lipzen A."/>
            <person name="Lundell T."/>
            <person name="Morin E."/>
            <person name="Murat C."/>
            <person name="Sun H."/>
            <person name="Tunlid A."/>
            <person name="Henrissat B."/>
            <person name="Grigoriev I.V."/>
            <person name="Hibbett D.S."/>
            <person name="Martin F."/>
            <person name="Nordberg H.P."/>
            <person name="Cantor M.N."/>
            <person name="Hua S.X."/>
        </authorList>
    </citation>
    <scope>NUCLEOTIDE SEQUENCE [LARGE SCALE GENOMIC DNA]</scope>
    <source>
        <strain evidence="1 2">Ve08.2h10</strain>
    </source>
</reference>
<dbReference type="HOGENOM" id="CLU_2705547_0_0_1"/>
<organism evidence="1 2">
    <name type="scientific">Paxillus rubicundulus Ve08.2h10</name>
    <dbReference type="NCBI Taxonomy" id="930991"/>
    <lineage>
        <taxon>Eukaryota</taxon>
        <taxon>Fungi</taxon>
        <taxon>Dikarya</taxon>
        <taxon>Basidiomycota</taxon>
        <taxon>Agaricomycotina</taxon>
        <taxon>Agaricomycetes</taxon>
        <taxon>Agaricomycetidae</taxon>
        <taxon>Boletales</taxon>
        <taxon>Paxilineae</taxon>
        <taxon>Paxillaceae</taxon>
        <taxon>Paxillus</taxon>
    </lineage>
</organism>
<dbReference type="Proteomes" id="UP000054538">
    <property type="component" value="Unassembled WGS sequence"/>
</dbReference>
<dbReference type="AlphaFoldDB" id="A0A0D0E5S1"/>
<sequence>MVTSHSFIHIALSSPRSLPQPAAFSAAMELMGLRVNESRDLDIVACGQWWKSSVEGKKEERKASVLKTPMDTR</sequence>